<sequence length="71" mass="8446">MDKFIFAQGQFPNVFFWFTVIAVAWSLPWKGVALWKAAQNRDRCWFVALLLINTLAMLDILYTYVWSKKKK</sequence>
<evidence type="ECO:0000313" key="4">
    <source>
        <dbReference type="Proteomes" id="UP000177507"/>
    </source>
</evidence>
<keyword evidence="1" id="KW-0472">Membrane</keyword>
<proteinExistence type="predicted"/>
<dbReference type="Proteomes" id="UP000177507">
    <property type="component" value="Unassembled WGS sequence"/>
</dbReference>
<dbReference type="InterPro" id="IPR043712">
    <property type="entry name" value="DUF5652"/>
</dbReference>
<name>A0A1F8EY12_9BACT</name>
<accession>A0A1F8EY12</accession>
<comment type="caution">
    <text evidence="3">The sequence shown here is derived from an EMBL/GenBank/DDBJ whole genome shotgun (WGS) entry which is preliminary data.</text>
</comment>
<feature type="transmembrane region" description="Helical" evidence="1">
    <location>
        <begin position="44"/>
        <end position="65"/>
    </location>
</feature>
<dbReference type="Pfam" id="PF18893">
    <property type="entry name" value="DUF5652"/>
    <property type="match status" value="1"/>
</dbReference>
<protein>
    <recommendedName>
        <fullName evidence="2">DUF5652 domain-containing protein</fullName>
    </recommendedName>
</protein>
<evidence type="ECO:0000313" key="3">
    <source>
        <dbReference type="EMBL" id="OGN04929.1"/>
    </source>
</evidence>
<dbReference type="AlphaFoldDB" id="A0A1F8EY12"/>
<gene>
    <name evidence="3" type="ORF">A2831_02645</name>
</gene>
<reference evidence="3 4" key="1">
    <citation type="journal article" date="2016" name="Nat. Commun.">
        <title>Thousands of microbial genomes shed light on interconnected biogeochemical processes in an aquifer system.</title>
        <authorList>
            <person name="Anantharaman K."/>
            <person name="Brown C.T."/>
            <person name="Hug L.A."/>
            <person name="Sharon I."/>
            <person name="Castelle C.J."/>
            <person name="Probst A.J."/>
            <person name="Thomas B.C."/>
            <person name="Singh A."/>
            <person name="Wilkins M.J."/>
            <person name="Karaoz U."/>
            <person name="Brodie E.L."/>
            <person name="Williams K.H."/>
            <person name="Hubbard S.S."/>
            <person name="Banfield J.F."/>
        </authorList>
    </citation>
    <scope>NUCLEOTIDE SEQUENCE [LARGE SCALE GENOMIC DNA]</scope>
</reference>
<evidence type="ECO:0000259" key="2">
    <source>
        <dbReference type="Pfam" id="PF18893"/>
    </source>
</evidence>
<evidence type="ECO:0000256" key="1">
    <source>
        <dbReference type="SAM" id="Phobius"/>
    </source>
</evidence>
<feature type="domain" description="DUF5652" evidence="2">
    <location>
        <begin position="10"/>
        <end position="71"/>
    </location>
</feature>
<dbReference type="EMBL" id="MGJI01000016">
    <property type="protein sequence ID" value="OGN04929.1"/>
    <property type="molecule type" value="Genomic_DNA"/>
</dbReference>
<keyword evidence="1" id="KW-1133">Transmembrane helix</keyword>
<organism evidence="3 4">
    <name type="scientific">Candidatus Yanofskybacteria bacterium RIFCSPHIGHO2_01_FULL_44_17</name>
    <dbReference type="NCBI Taxonomy" id="1802668"/>
    <lineage>
        <taxon>Bacteria</taxon>
        <taxon>Candidatus Yanofskyibacteriota</taxon>
    </lineage>
</organism>
<keyword evidence="1" id="KW-0812">Transmembrane</keyword>
<feature type="transmembrane region" description="Helical" evidence="1">
    <location>
        <begin position="14"/>
        <end position="32"/>
    </location>
</feature>
<dbReference type="STRING" id="1802668.A2831_02645"/>